<evidence type="ECO:0000259" key="11">
    <source>
        <dbReference type="PROSITE" id="PS50221"/>
    </source>
</evidence>
<feature type="compositionally biased region" description="Basic residues" evidence="8">
    <location>
        <begin position="562"/>
        <end position="577"/>
    </location>
</feature>
<feature type="chain" id="PRO_5028319133" evidence="10">
    <location>
        <begin position="20"/>
        <end position="1375"/>
    </location>
</feature>
<proteinExistence type="predicted"/>
<evidence type="ECO:0000256" key="6">
    <source>
        <dbReference type="ARBA" id="ARBA00023136"/>
    </source>
</evidence>
<dbReference type="RefSeq" id="XP_019630703.1">
    <property type="nucleotide sequence ID" value="XM_019775144.1"/>
</dbReference>
<feature type="signal peptide" evidence="10">
    <location>
        <begin position="1"/>
        <end position="19"/>
    </location>
</feature>
<dbReference type="GO" id="GO:0007189">
    <property type="term" value="P:adenylate cyclase-activating G protein-coupled receptor signaling pathway"/>
    <property type="evidence" value="ECO:0007669"/>
    <property type="project" value="TreeGrafter"/>
</dbReference>
<keyword evidence="6 9" id="KW-0472">Membrane</keyword>
<evidence type="ECO:0000256" key="7">
    <source>
        <dbReference type="ARBA" id="ARBA00023157"/>
    </source>
</evidence>
<feature type="transmembrane region" description="Helical" evidence="9">
    <location>
        <begin position="1216"/>
        <end position="1238"/>
    </location>
</feature>
<evidence type="ECO:0000259" key="12">
    <source>
        <dbReference type="PROSITE" id="PS50261"/>
    </source>
</evidence>
<name>A0A6P4Z2D0_BRABE</name>
<gene>
    <name evidence="14" type="primary">LOC109474782</name>
</gene>
<feature type="transmembrane region" description="Helical" evidence="9">
    <location>
        <begin position="538"/>
        <end position="558"/>
    </location>
</feature>
<feature type="transmembrane region" description="Helical" evidence="9">
    <location>
        <begin position="1118"/>
        <end position="1144"/>
    </location>
</feature>
<evidence type="ECO:0000256" key="10">
    <source>
        <dbReference type="SAM" id="SignalP"/>
    </source>
</evidence>
<feature type="domain" description="G-protein coupled receptors family 2 profile 2" evidence="12">
    <location>
        <begin position="1052"/>
        <end position="1269"/>
    </location>
</feature>
<evidence type="ECO:0000256" key="2">
    <source>
        <dbReference type="ARBA" id="ARBA00022475"/>
    </source>
</evidence>
<dbReference type="PRINTS" id="PR00249">
    <property type="entry name" value="GPCRSECRETIN"/>
</dbReference>
<dbReference type="Pfam" id="PF00002">
    <property type="entry name" value="7tm_2"/>
    <property type="match status" value="2"/>
</dbReference>
<dbReference type="Gene3D" id="2.60.220.50">
    <property type="match status" value="1"/>
</dbReference>
<keyword evidence="4 10" id="KW-0732">Signal</keyword>
<keyword evidence="7" id="KW-1015">Disulfide bond</keyword>
<keyword evidence="5 9" id="KW-1133">Transmembrane helix</keyword>
<evidence type="ECO:0000256" key="8">
    <source>
        <dbReference type="SAM" id="MobiDB-lite"/>
    </source>
</evidence>
<feature type="region of interest" description="Disordered" evidence="8">
    <location>
        <begin position="273"/>
        <end position="308"/>
    </location>
</feature>
<dbReference type="GO" id="GO:0007166">
    <property type="term" value="P:cell surface receptor signaling pathway"/>
    <property type="evidence" value="ECO:0007669"/>
    <property type="project" value="InterPro"/>
</dbReference>
<feature type="transmembrane region" description="Helical" evidence="9">
    <location>
        <begin position="1245"/>
        <end position="1264"/>
    </location>
</feature>
<sequence length="1375" mass="151781">MKDAFLVIVLFQIILRTEGDWTPVLNMTRTGEGDIFTERTVYACTAAWNGYCTERRANRLTWREAGGRQVCMCQCYTWFNTYLSDEDSCTNVPADSDCEWKFEDEGQTLYMVTPSDGQTGRIDWGEEDDWPGSGVTPNSCSVSWSCDVTSQTYLQDGEWKDLSCLGRDIPDDVFVLDYEEYGRKRTCQRHWFVSWDVSYDVTRLAGLVIHLDITCTRRRWGNRQYTESQCLRFKTEGTHLYTPGPGCTPYTVTTPSGRVTTTQRDQHTIAPEAGVTTTHGSGITTAPGSETTHANTTSGNGDRGRNSGAGGGNTAAVAGGVAVAVIAVLALLGGFVFFWRRKHKQNTGKPSSGGPQVTVSTLQNPGYRVHISAPLSQNVRISSDSTGYVDNASYVGYNTGGSVDNAIYEGNQPEYAYTDVVVPSAPKRDATYQPYQPYDQVPQDNLYSSPDADNVYTQLDGTQDRQVPSAPPLPYAEPTGTNHYTSLLEGQENVYQDLGPQYEELPAFSKGTDSEPSKSPHGFNVNRQHRIGFNMTTLHANLIKVAVLVYCLSCFNIVTTKHQPRSARSLRRRRRRTGGSSDASSATDTANPTMQAMANPTMQGMANPTIQGTANPTMQGMANPTMQGMANPTIQAMANPTIQAMANPTMQGMANPTIQAMANPTIQGMANPTMQGMANPTTQRTANPTIQGMANPTIQGMANPTIQGMANPRTNCRRINTSKLKQACERTKVIPRCNCTGNGKRSVCMIQCTSQRVQQLENELKKGANPADIISDLAESLVEADMNILGRHVRRSIGLLRSLVEAQERRLNNESQEITREQAVGFAKAMIACGSALLRNHTNLSWKNISEDPWSEEASGILLVDSSERAGILLARTVPNESHWISEENIVMAIKNGTTGPATFPDLGNSSFWADVKDGITLPRTQHHVISAMYKNVGQYFKPKSVNRTVNSRIISATLVNTTLVNGNSTTGPSIDGNVTIVLEHTEQTFNGSTQCVFWDVFHGNWSGEGCTTATTNTTHTICECNHLTSFAILVDTTGQHSTIGEQHSFALSVITYIGCIISIVCLFFCICVFLGFRRVRCTRTIIHANLCICLLVAEVVFLAAVDKTENAVVCEVIAIVLHYLFLAVFTWMCVEGVELYVLLVKVFNLKMNRLIYYHLVGYGAPALVVAISVTYNYFVDVNKKEPDEKDDDDDGYFDGYGTDTYVRRLLNICRFWIRVSLALVCILGLTWVFGVLYISNETLVFAYVFTVINSLQGLFIFIFHCLLNEMVQDEIERRFGVRCPCWSKKKRQKTVKRQSRRTARAPQQQEIWLGDFTDTKDSHSSTHGSLQTNMSSEDTLDKLDDEGFVENSTYEDGAGTEGSVDNVIYEGGAG</sequence>
<dbReference type="Pfam" id="PF01825">
    <property type="entry name" value="GPS"/>
    <property type="match status" value="1"/>
</dbReference>
<dbReference type="OrthoDB" id="1100386at2759"/>
<feature type="compositionally biased region" description="Low complexity" evidence="8">
    <location>
        <begin position="578"/>
        <end position="590"/>
    </location>
</feature>
<dbReference type="InterPro" id="IPR057244">
    <property type="entry name" value="GAIN_B"/>
</dbReference>
<reference evidence="14" key="1">
    <citation type="submission" date="2025-08" db="UniProtKB">
        <authorList>
            <consortium name="RefSeq"/>
        </authorList>
    </citation>
    <scope>IDENTIFICATION</scope>
    <source>
        <tissue evidence="14">Gonad</tissue>
    </source>
</reference>
<feature type="region of interest" description="Disordered" evidence="8">
    <location>
        <begin position="562"/>
        <end position="592"/>
    </location>
</feature>
<accession>A0A6P4Z2D0</accession>
<dbReference type="Pfam" id="PF23328">
    <property type="entry name" value="Sha_B_N"/>
    <property type="match status" value="1"/>
</dbReference>
<comment type="subcellular location">
    <subcellularLocation>
        <location evidence="1">Cell membrane</location>
        <topology evidence="1">Multi-pass membrane protein</topology>
    </subcellularLocation>
</comment>
<dbReference type="InterPro" id="IPR000203">
    <property type="entry name" value="GPS"/>
</dbReference>
<dbReference type="PROSITE" id="PS50221">
    <property type="entry name" value="GAIN_B"/>
    <property type="match status" value="1"/>
</dbReference>
<dbReference type="Pfam" id="PF16489">
    <property type="entry name" value="GAIN"/>
    <property type="match status" value="1"/>
</dbReference>
<evidence type="ECO:0000256" key="5">
    <source>
        <dbReference type="ARBA" id="ARBA00022989"/>
    </source>
</evidence>
<dbReference type="InterPro" id="IPR046338">
    <property type="entry name" value="GAIN_dom_sf"/>
</dbReference>
<evidence type="ECO:0000313" key="14">
    <source>
        <dbReference type="RefSeq" id="XP_019630703.1"/>
    </source>
</evidence>
<dbReference type="GeneID" id="109474782"/>
<feature type="compositionally biased region" description="Polar residues" evidence="8">
    <location>
        <begin position="1326"/>
        <end position="1338"/>
    </location>
</feature>
<evidence type="ECO:0000256" key="1">
    <source>
        <dbReference type="ARBA" id="ARBA00004651"/>
    </source>
</evidence>
<keyword evidence="3 9" id="KW-0812">Transmembrane</keyword>
<dbReference type="SMART" id="SM00303">
    <property type="entry name" value="GPS"/>
    <property type="match status" value="1"/>
</dbReference>
<evidence type="ECO:0000256" key="9">
    <source>
        <dbReference type="SAM" id="Phobius"/>
    </source>
</evidence>
<dbReference type="InterPro" id="IPR057507">
    <property type="entry name" value="Sha_B-like_N"/>
</dbReference>
<dbReference type="KEGG" id="bbel:109474782"/>
<keyword evidence="13" id="KW-1185">Reference proteome</keyword>
<dbReference type="PROSITE" id="PS50261">
    <property type="entry name" value="G_PROTEIN_RECEP_F2_4"/>
    <property type="match status" value="1"/>
</dbReference>
<dbReference type="InterPro" id="IPR017981">
    <property type="entry name" value="GPCR_2-like_7TM"/>
</dbReference>
<feature type="transmembrane region" description="Helical" evidence="9">
    <location>
        <begin position="1087"/>
        <end position="1106"/>
    </location>
</feature>
<dbReference type="InterPro" id="IPR017983">
    <property type="entry name" value="GPCR_2_secretin-like_CS"/>
</dbReference>
<dbReference type="InterPro" id="IPR032471">
    <property type="entry name" value="AGRL2-4_GAIN_subdom_A"/>
</dbReference>
<feature type="transmembrane region" description="Helical" evidence="9">
    <location>
        <begin position="1156"/>
        <end position="1179"/>
    </location>
</feature>
<feature type="transmembrane region" description="Helical" evidence="9">
    <location>
        <begin position="1050"/>
        <end position="1075"/>
    </location>
</feature>
<feature type="transmembrane region" description="Helical" evidence="9">
    <location>
        <begin position="315"/>
        <end position="339"/>
    </location>
</feature>
<protein>
    <submittedName>
        <fullName evidence="14">Uncharacterized protein LOC109474782</fullName>
    </submittedName>
</protein>
<feature type="region of interest" description="Disordered" evidence="8">
    <location>
        <begin position="1318"/>
        <end position="1375"/>
    </location>
</feature>
<dbReference type="GO" id="GO:0004930">
    <property type="term" value="F:G protein-coupled receptor activity"/>
    <property type="evidence" value="ECO:0007669"/>
    <property type="project" value="InterPro"/>
</dbReference>
<dbReference type="PANTHER" id="PTHR12011:SF471">
    <property type="entry name" value="G-PROTEIN COUPLED RECEPTORS FAMILY 2 PROFILE 2 DOMAIN-CONTAINING PROTEIN"/>
    <property type="match status" value="1"/>
</dbReference>
<keyword evidence="2" id="KW-1003">Cell membrane</keyword>
<evidence type="ECO:0000256" key="3">
    <source>
        <dbReference type="ARBA" id="ARBA00022692"/>
    </source>
</evidence>
<dbReference type="PANTHER" id="PTHR12011">
    <property type="entry name" value="ADHESION G-PROTEIN COUPLED RECEPTOR"/>
    <property type="match status" value="1"/>
</dbReference>
<feature type="domain" description="GAIN-B" evidence="11">
    <location>
        <begin position="881"/>
        <end position="1041"/>
    </location>
</feature>
<dbReference type="PROSITE" id="PS00650">
    <property type="entry name" value="G_PROTEIN_RECEP_F2_2"/>
    <property type="match status" value="1"/>
</dbReference>
<dbReference type="Proteomes" id="UP000515135">
    <property type="component" value="Unplaced"/>
</dbReference>
<feature type="compositionally biased region" description="Polar residues" evidence="8">
    <location>
        <begin position="275"/>
        <end position="300"/>
    </location>
</feature>
<dbReference type="GO" id="GO:0005886">
    <property type="term" value="C:plasma membrane"/>
    <property type="evidence" value="ECO:0007669"/>
    <property type="project" value="UniProtKB-SubCell"/>
</dbReference>
<dbReference type="Gene3D" id="1.20.1070.10">
    <property type="entry name" value="Rhodopsin 7-helix transmembrane proteins"/>
    <property type="match status" value="2"/>
</dbReference>
<evidence type="ECO:0000256" key="4">
    <source>
        <dbReference type="ARBA" id="ARBA00022729"/>
    </source>
</evidence>
<dbReference type="InterPro" id="IPR000832">
    <property type="entry name" value="GPCR_2_secretin-like"/>
</dbReference>
<evidence type="ECO:0000313" key="13">
    <source>
        <dbReference type="Proteomes" id="UP000515135"/>
    </source>
</evidence>
<organism evidence="13 14">
    <name type="scientific">Branchiostoma belcheri</name>
    <name type="common">Amphioxus</name>
    <dbReference type="NCBI Taxonomy" id="7741"/>
    <lineage>
        <taxon>Eukaryota</taxon>
        <taxon>Metazoa</taxon>
        <taxon>Chordata</taxon>
        <taxon>Cephalochordata</taxon>
        <taxon>Leptocardii</taxon>
        <taxon>Amphioxiformes</taxon>
        <taxon>Branchiostomatidae</taxon>
        <taxon>Branchiostoma</taxon>
    </lineage>
</organism>